<comment type="caution">
    <text evidence="6">The sequence shown here is derived from an EMBL/GenBank/DDBJ whole genome shotgun (WGS) entry which is preliminary data.</text>
</comment>
<evidence type="ECO:0000256" key="1">
    <source>
        <dbReference type="ARBA" id="ARBA00005417"/>
    </source>
</evidence>
<dbReference type="Pfam" id="PF00005">
    <property type="entry name" value="ABC_tran"/>
    <property type="match status" value="1"/>
</dbReference>
<dbReference type="AlphaFoldDB" id="A0A645BVP1"/>
<organism evidence="6">
    <name type="scientific">bioreactor metagenome</name>
    <dbReference type="NCBI Taxonomy" id="1076179"/>
    <lineage>
        <taxon>unclassified sequences</taxon>
        <taxon>metagenomes</taxon>
        <taxon>ecological metagenomes</taxon>
    </lineage>
</organism>
<keyword evidence="4 6" id="KW-0067">ATP-binding</keyword>
<dbReference type="InterPro" id="IPR050153">
    <property type="entry name" value="Metal_Ion_Import_ABC"/>
</dbReference>
<evidence type="ECO:0000313" key="6">
    <source>
        <dbReference type="EMBL" id="MPM69566.1"/>
    </source>
</evidence>
<comment type="similarity">
    <text evidence="1">Belongs to the ABC transporter superfamily.</text>
</comment>
<dbReference type="SMART" id="SM00382">
    <property type="entry name" value="AAA"/>
    <property type="match status" value="1"/>
</dbReference>
<dbReference type="PANTHER" id="PTHR42734">
    <property type="entry name" value="METAL TRANSPORT SYSTEM ATP-BINDING PROTEIN TM_0124-RELATED"/>
    <property type="match status" value="1"/>
</dbReference>
<protein>
    <submittedName>
        <fullName evidence="6">High-affinity zinc uptake system ATP-binding protein ZnuC</fullName>
        <ecNumber evidence="6">3.6.3.-</ecNumber>
    </submittedName>
</protein>
<dbReference type="InterPro" id="IPR017871">
    <property type="entry name" value="ABC_transporter-like_CS"/>
</dbReference>
<dbReference type="PROSITE" id="PS50893">
    <property type="entry name" value="ABC_TRANSPORTER_2"/>
    <property type="match status" value="1"/>
</dbReference>
<keyword evidence="2" id="KW-0813">Transport</keyword>
<evidence type="ECO:0000259" key="5">
    <source>
        <dbReference type="PROSITE" id="PS50893"/>
    </source>
</evidence>
<keyword evidence="6" id="KW-0378">Hydrolase</keyword>
<evidence type="ECO:0000256" key="4">
    <source>
        <dbReference type="ARBA" id="ARBA00022840"/>
    </source>
</evidence>
<dbReference type="InterPro" id="IPR003593">
    <property type="entry name" value="AAA+_ATPase"/>
</dbReference>
<dbReference type="PANTHER" id="PTHR42734:SF17">
    <property type="entry name" value="METAL TRANSPORT SYSTEM ATP-BINDING PROTEIN TM_0124-RELATED"/>
    <property type="match status" value="1"/>
</dbReference>
<reference evidence="6" key="1">
    <citation type="submission" date="2019-08" db="EMBL/GenBank/DDBJ databases">
        <authorList>
            <person name="Kucharzyk K."/>
            <person name="Murdoch R.W."/>
            <person name="Higgins S."/>
            <person name="Loffler F."/>
        </authorList>
    </citation>
    <scope>NUCLEOTIDE SEQUENCE</scope>
</reference>
<accession>A0A645BVP1</accession>
<gene>
    <name evidence="6" type="primary">znuC_23</name>
    <name evidence="6" type="ORF">SDC9_116513</name>
</gene>
<dbReference type="GO" id="GO:0005524">
    <property type="term" value="F:ATP binding"/>
    <property type="evidence" value="ECO:0007669"/>
    <property type="project" value="UniProtKB-KW"/>
</dbReference>
<feature type="domain" description="ABC transporter" evidence="5">
    <location>
        <begin position="1"/>
        <end position="236"/>
    </location>
</feature>
<dbReference type="GO" id="GO:0016887">
    <property type="term" value="F:ATP hydrolysis activity"/>
    <property type="evidence" value="ECO:0007669"/>
    <property type="project" value="InterPro"/>
</dbReference>
<dbReference type="Gene3D" id="3.40.50.300">
    <property type="entry name" value="P-loop containing nucleotide triphosphate hydrolases"/>
    <property type="match status" value="1"/>
</dbReference>
<dbReference type="InterPro" id="IPR027417">
    <property type="entry name" value="P-loop_NTPase"/>
</dbReference>
<evidence type="ECO:0000256" key="2">
    <source>
        <dbReference type="ARBA" id="ARBA00022448"/>
    </source>
</evidence>
<dbReference type="PROSITE" id="PS00211">
    <property type="entry name" value="ABC_TRANSPORTER_1"/>
    <property type="match status" value="1"/>
</dbReference>
<name>A0A645BVP1_9ZZZZ</name>
<dbReference type="EMBL" id="VSSQ01022953">
    <property type="protein sequence ID" value="MPM69566.1"/>
    <property type="molecule type" value="Genomic_DNA"/>
</dbReference>
<dbReference type="SUPFAM" id="SSF52540">
    <property type="entry name" value="P-loop containing nucleoside triphosphate hydrolases"/>
    <property type="match status" value="1"/>
</dbReference>
<proteinExistence type="inferred from homology"/>
<sequence>METNELIVCRDTALGYEGRAVLSGLNLSVSAGDYLCVVGDNGSGKSTLMKGLLGLISPMEGSIERAAELKNGAVGYLPQQTRAQKDFPATVYEVVLSGFLNQKGFRFFYTAAQKTVALQAVGKLGILELKDRCYRDLSGGQQQRALLARALCAAGRLLILDEPVTGLDPAAAQDLYKTLRYLNEKEGMAVVMVTHDLRSALENARTVLHIGKKSWFYGTVEDYLRSPEGRRFQKEEQ</sequence>
<dbReference type="InterPro" id="IPR003439">
    <property type="entry name" value="ABC_transporter-like_ATP-bd"/>
</dbReference>
<keyword evidence="3" id="KW-0547">Nucleotide-binding</keyword>
<dbReference type="EC" id="3.6.3.-" evidence="6"/>
<evidence type="ECO:0000256" key="3">
    <source>
        <dbReference type="ARBA" id="ARBA00022741"/>
    </source>
</evidence>